<dbReference type="Proteomes" id="UP000198855">
    <property type="component" value="Unassembled WGS sequence"/>
</dbReference>
<comment type="subcellular location">
    <subcellularLocation>
        <location evidence="1">Cell membrane</location>
        <topology evidence="1">Multi-pass membrane protein</topology>
    </subcellularLocation>
</comment>
<evidence type="ECO:0000256" key="6">
    <source>
        <dbReference type="ARBA" id="ARBA00023136"/>
    </source>
</evidence>
<evidence type="ECO:0000256" key="5">
    <source>
        <dbReference type="ARBA" id="ARBA00022989"/>
    </source>
</evidence>
<dbReference type="InterPro" id="IPR047135">
    <property type="entry name" value="YsiQ"/>
</dbReference>
<evidence type="ECO:0000256" key="4">
    <source>
        <dbReference type="ARBA" id="ARBA00022692"/>
    </source>
</evidence>
<dbReference type="PANTHER" id="PTHR42925">
    <property type="entry name" value="MULTIDRUG AND TOXIN EFFLUX PROTEIN MATE FAMILY"/>
    <property type="match status" value="1"/>
</dbReference>
<dbReference type="GO" id="GO:0005886">
    <property type="term" value="C:plasma membrane"/>
    <property type="evidence" value="ECO:0007669"/>
    <property type="project" value="UniProtKB-SubCell"/>
</dbReference>
<protein>
    <submittedName>
        <fullName evidence="8">Putative efflux protein, MATE family</fullName>
    </submittedName>
</protein>
<dbReference type="GO" id="GO:0042910">
    <property type="term" value="F:xenobiotic transmembrane transporter activity"/>
    <property type="evidence" value="ECO:0007669"/>
    <property type="project" value="InterPro"/>
</dbReference>
<evidence type="ECO:0000256" key="2">
    <source>
        <dbReference type="ARBA" id="ARBA00022448"/>
    </source>
</evidence>
<keyword evidence="4 7" id="KW-0812">Transmembrane</keyword>
<dbReference type="RefSeq" id="WP_091189747.1">
    <property type="nucleotide sequence ID" value="NZ_FOMT01000006.1"/>
</dbReference>
<dbReference type="GO" id="GO:0015297">
    <property type="term" value="F:antiporter activity"/>
    <property type="evidence" value="ECO:0007669"/>
    <property type="project" value="InterPro"/>
</dbReference>
<keyword evidence="3" id="KW-1003">Cell membrane</keyword>
<dbReference type="InterPro" id="IPR002528">
    <property type="entry name" value="MATE_fam"/>
</dbReference>
<name>A0A1I2GW39_9BACL</name>
<feature type="transmembrane region" description="Helical" evidence="7">
    <location>
        <begin position="12"/>
        <end position="35"/>
    </location>
</feature>
<organism evidence="8 9">
    <name type="scientific">Paenibacillus catalpae</name>
    <dbReference type="NCBI Taxonomy" id="1045775"/>
    <lineage>
        <taxon>Bacteria</taxon>
        <taxon>Bacillati</taxon>
        <taxon>Bacillota</taxon>
        <taxon>Bacilli</taxon>
        <taxon>Bacillales</taxon>
        <taxon>Paenibacillaceae</taxon>
        <taxon>Paenibacillus</taxon>
    </lineage>
</organism>
<dbReference type="PANTHER" id="PTHR42925:SF1">
    <property type="entry name" value="VIRULENCE FACTOR MVIN"/>
    <property type="match status" value="1"/>
</dbReference>
<reference evidence="9" key="1">
    <citation type="submission" date="2016-10" db="EMBL/GenBank/DDBJ databases">
        <authorList>
            <person name="Varghese N."/>
            <person name="Submissions S."/>
        </authorList>
    </citation>
    <scope>NUCLEOTIDE SEQUENCE [LARGE SCALE GENOMIC DNA]</scope>
    <source>
        <strain evidence="9">CGMCC 1.10784</strain>
    </source>
</reference>
<dbReference type="AlphaFoldDB" id="A0A1I2GW39"/>
<evidence type="ECO:0000313" key="9">
    <source>
        <dbReference type="Proteomes" id="UP000198855"/>
    </source>
</evidence>
<feature type="transmembrane region" description="Helical" evidence="7">
    <location>
        <begin position="55"/>
        <end position="79"/>
    </location>
</feature>
<feature type="transmembrane region" description="Helical" evidence="7">
    <location>
        <begin position="284"/>
        <end position="305"/>
    </location>
</feature>
<sequence>MTAAQAEKPSKEFNLFFLTWPIFLELLLFMLMGVADTFMLSAISDNAVSGVGASNQYLFIALLVLEVIGNGASIVVAQYIGSRQMKEAAKISALSVTLNLAVGLVMSIVFVVFNGLILQSLNLHGEVLEHAKAYLSFVGGFIFLQALINSVSAIIRVHGFTKEAMFVSLGMNIIHLIGNYALIFGHFGFPQMGVHGAAVSTVISRALALVVFFWMLYRIMEVRMKMRYYFTLSKAYIGKILRIGIPSALEQVMYQGCQMVFLYYATFLGEESLAARQYAANISMFIYLMAFSIGSGTSIIVGRMIGAGRQTEAYRRVWYSTGWASVSSAVMIAFVMIFREQLMNIFTSDPEIIRLGSQVLLYSVILETGRTINIILVNSLRASGDAKFPLWAGTVSMVGMSLPLGYFFVFQLDMGLPGIWLAIAADEWLRAFAMFFRWRSRAWEKHALVKKDHADHPVAAAT</sequence>
<gene>
    <name evidence="8" type="ORF">SAMN05216378_5499</name>
</gene>
<evidence type="ECO:0000256" key="1">
    <source>
        <dbReference type="ARBA" id="ARBA00004651"/>
    </source>
</evidence>
<feature type="transmembrane region" description="Helical" evidence="7">
    <location>
        <begin position="195"/>
        <end position="219"/>
    </location>
</feature>
<dbReference type="NCBIfam" id="TIGR00797">
    <property type="entry name" value="matE"/>
    <property type="match status" value="1"/>
</dbReference>
<feature type="transmembrane region" description="Helical" evidence="7">
    <location>
        <begin position="166"/>
        <end position="189"/>
    </location>
</feature>
<dbReference type="STRING" id="1045775.SAMN05216378_5499"/>
<feature type="transmembrane region" description="Helical" evidence="7">
    <location>
        <begin position="91"/>
        <end position="113"/>
    </location>
</feature>
<evidence type="ECO:0000256" key="3">
    <source>
        <dbReference type="ARBA" id="ARBA00022475"/>
    </source>
</evidence>
<keyword evidence="9" id="KW-1185">Reference proteome</keyword>
<dbReference type="EMBL" id="FOMT01000006">
    <property type="protein sequence ID" value="SFF21448.1"/>
    <property type="molecule type" value="Genomic_DNA"/>
</dbReference>
<feature type="transmembrane region" description="Helical" evidence="7">
    <location>
        <begin position="390"/>
        <end position="412"/>
    </location>
</feature>
<evidence type="ECO:0000313" key="8">
    <source>
        <dbReference type="EMBL" id="SFF21448.1"/>
    </source>
</evidence>
<dbReference type="Pfam" id="PF01554">
    <property type="entry name" value="MatE"/>
    <property type="match status" value="2"/>
</dbReference>
<keyword evidence="6 7" id="KW-0472">Membrane</keyword>
<keyword evidence="2" id="KW-0813">Transport</keyword>
<evidence type="ECO:0000256" key="7">
    <source>
        <dbReference type="SAM" id="Phobius"/>
    </source>
</evidence>
<feature type="transmembrane region" description="Helical" evidence="7">
    <location>
        <begin position="133"/>
        <end position="154"/>
    </location>
</feature>
<dbReference type="CDD" id="cd13134">
    <property type="entry name" value="MATE_like_8"/>
    <property type="match status" value="1"/>
</dbReference>
<dbReference type="OrthoDB" id="9806302at2"/>
<accession>A0A1I2GW39</accession>
<feature type="transmembrane region" description="Helical" evidence="7">
    <location>
        <begin position="317"/>
        <end position="339"/>
    </location>
</feature>
<dbReference type="InterPro" id="IPR048279">
    <property type="entry name" value="MdtK-like"/>
</dbReference>
<keyword evidence="5 7" id="KW-1133">Transmembrane helix</keyword>
<dbReference type="PIRSF" id="PIRSF006603">
    <property type="entry name" value="DinF"/>
    <property type="match status" value="1"/>
</dbReference>
<proteinExistence type="predicted"/>